<reference evidence="1" key="1">
    <citation type="submission" date="2020-11" db="EMBL/GenBank/DDBJ databases">
        <authorList>
            <consortium name="DOE Joint Genome Institute"/>
            <person name="Ahrendt S."/>
            <person name="Riley R."/>
            <person name="Andreopoulos W."/>
            <person name="Labutti K."/>
            <person name="Pangilinan J."/>
            <person name="Ruiz-Duenas F.J."/>
            <person name="Barrasa J.M."/>
            <person name="Sanchez-Garcia M."/>
            <person name="Camarero S."/>
            <person name="Miyauchi S."/>
            <person name="Serrano A."/>
            <person name="Linde D."/>
            <person name="Babiker R."/>
            <person name="Drula E."/>
            <person name="Ayuso-Fernandez I."/>
            <person name="Pacheco R."/>
            <person name="Padilla G."/>
            <person name="Ferreira P."/>
            <person name="Barriuso J."/>
            <person name="Kellner H."/>
            <person name="Castanera R."/>
            <person name="Alfaro M."/>
            <person name="Ramirez L."/>
            <person name="Pisabarro A.G."/>
            <person name="Kuo A."/>
            <person name="Tritt A."/>
            <person name="Lipzen A."/>
            <person name="He G."/>
            <person name="Yan M."/>
            <person name="Ng V."/>
            <person name="Cullen D."/>
            <person name="Martin F."/>
            <person name="Rosso M.-N."/>
            <person name="Henrissat B."/>
            <person name="Hibbett D."/>
            <person name="Martinez A.T."/>
            <person name="Grigoriev I.V."/>
        </authorList>
    </citation>
    <scope>NUCLEOTIDE SEQUENCE</scope>
    <source>
        <strain evidence="1">CIRM-BRFM 674</strain>
    </source>
</reference>
<name>A0A9P5Z491_9AGAR</name>
<organism evidence="1 2">
    <name type="scientific">Pholiota conissans</name>
    <dbReference type="NCBI Taxonomy" id="109636"/>
    <lineage>
        <taxon>Eukaryota</taxon>
        <taxon>Fungi</taxon>
        <taxon>Dikarya</taxon>
        <taxon>Basidiomycota</taxon>
        <taxon>Agaricomycotina</taxon>
        <taxon>Agaricomycetes</taxon>
        <taxon>Agaricomycetidae</taxon>
        <taxon>Agaricales</taxon>
        <taxon>Agaricineae</taxon>
        <taxon>Strophariaceae</taxon>
        <taxon>Pholiota</taxon>
    </lineage>
</organism>
<sequence>MPSPSAYALLPSFALTHMFPSFRCAECVVLRKVHARRRRSLTVVSLGLGVSAPINHFCHRDKRANFTMVL</sequence>
<keyword evidence="2" id="KW-1185">Reference proteome</keyword>
<proteinExistence type="predicted"/>
<dbReference type="AlphaFoldDB" id="A0A9P5Z491"/>
<evidence type="ECO:0000313" key="2">
    <source>
        <dbReference type="Proteomes" id="UP000807469"/>
    </source>
</evidence>
<dbReference type="EMBL" id="MU155187">
    <property type="protein sequence ID" value="KAF9480844.1"/>
    <property type="molecule type" value="Genomic_DNA"/>
</dbReference>
<gene>
    <name evidence="1" type="ORF">BDN70DRAFT_876999</name>
</gene>
<comment type="caution">
    <text evidence="1">The sequence shown here is derived from an EMBL/GenBank/DDBJ whole genome shotgun (WGS) entry which is preliminary data.</text>
</comment>
<evidence type="ECO:0000313" key="1">
    <source>
        <dbReference type="EMBL" id="KAF9480844.1"/>
    </source>
</evidence>
<accession>A0A9P5Z491</accession>
<dbReference type="Proteomes" id="UP000807469">
    <property type="component" value="Unassembled WGS sequence"/>
</dbReference>
<protein>
    <submittedName>
        <fullName evidence="1">Uncharacterized protein</fullName>
    </submittedName>
</protein>